<evidence type="ECO:0000259" key="1">
    <source>
        <dbReference type="Pfam" id="PF00534"/>
    </source>
</evidence>
<dbReference type="EMBL" id="JTHE03000019">
    <property type="protein sequence ID" value="MCM1981758.1"/>
    <property type="molecule type" value="Genomic_DNA"/>
</dbReference>
<dbReference type="PANTHER" id="PTHR12526">
    <property type="entry name" value="GLYCOSYLTRANSFERASE"/>
    <property type="match status" value="1"/>
</dbReference>
<evidence type="ECO:0000313" key="3">
    <source>
        <dbReference type="EMBL" id="MCM1981758.1"/>
    </source>
</evidence>
<evidence type="ECO:0000259" key="2">
    <source>
        <dbReference type="Pfam" id="PF13579"/>
    </source>
</evidence>
<dbReference type="SUPFAM" id="SSF53756">
    <property type="entry name" value="UDP-Glycosyltransferase/glycogen phosphorylase"/>
    <property type="match status" value="1"/>
</dbReference>
<accession>A0ABD4SZR2</accession>
<organism evidence="3 4">
    <name type="scientific">Lyngbya confervoides BDU141951</name>
    <dbReference type="NCBI Taxonomy" id="1574623"/>
    <lineage>
        <taxon>Bacteria</taxon>
        <taxon>Bacillati</taxon>
        <taxon>Cyanobacteriota</taxon>
        <taxon>Cyanophyceae</taxon>
        <taxon>Oscillatoriophycideae</taxon>
        <taxon>Oscillatoriales</taxon>
        <taxon>Microcoleaceae</taxon>
        <taxon>Lyngbya</taxon>
    </lineage>
</organism>
<protein>
    <submittedName>
        <fullName evidence="3">Glycosyltransferase family 4 protein</fullName>
    </submittedName>
</protein>
<gene>
    <name evidence="3" type="ORF">QQ91_0002780</name>
</gene>
<feature type="domain" description="Glycosyl transferase family 1" evidence="1">
    <location>
        <begin position="210"/>
        <end position="375"/>
    </location>
</feature>
<dbReference type="Pfam" id="PF00534">
    <property type="entry name" value="Glycos_transf_1"/>
    <property type="match status" value="1"/>
</dbReference>
<proteinExistence type="predicted"/>
<reference evidence="3 4" key="1">
    <citation type="journal article" date="2015" name="Genome Announc.">
        <title>Draft Genome Sequence of Filamentous Marine Cyanobacterium Lyngbya confervoides Strain BDU141951.</title>
        <authorList>
            <person name="Chandrababunaidu M.M."/>
            <person name="Sen D."/>
            <person name="Tripathy S."/>
        </authorList>
    </citation>
    <scope>NUCLEOTIDE SEQUENCE [LARGE SCALE GENOMIC DNA]</scope>
    <source>
        <strain evidence="3 4">BDU141951</strain>
    </source>
</reference>
<dbReference type="RefSeq" id="WP_166279728.1">
    <property type="nucleotide sequence ID" value="NZ_JTHE03000019.1"/>
</dbReference>
<name>A0ABD4SZR2_9CYAN</name>
<dbReference type="AlphaFoldDB" id="A0ABD4SZR2"/>
<dbReference type="Gene3D" id="3.40.50.2000">
    <property type="entry name" value="Glycogen Phosphorylase B"/>
    <property type="match status" value="2"/>
</dbReference>
<dbReference type="InterPro" id="IPR028098">
    <property type="entry name" value="Glyco_trans_4-like_N"/>
</dbReference>
<dbReference type="Pfam" id="PF13579">
    <property type="entry name" value="Glyco_trans_4_4"/>
    <property type="match status" value="1"/>
</dbReference>
<sequence length="450" mass="50121">MKLLYVIPEYPPQSGGGIGTFYSQFLPEIVELGHQVTVLIANPFAAEFDSFSDGGLRVASVSQAAIAGYLPKFDHYGAMPELQRVLATAWAAWDWGQGGQGFDLVETTDWGLPFVPWILRDESPPTLVQLHGSMGQIDAHDPQIDKQVQGNLVRFMEIGCFALADALQANSPSNAHYWADLTGRSVDYLPPAFRLPQTHGQVFSGGKGGLVVGRIQQWKGPEILCQALALEASAPKARSDHSPMQLQWIGRDTVFKQLDHSLSDYLRQRYPQIWSQQVQLLGALPTQRTRQYQQQADFILVPSQWDVLNFAAIEGMAYGKPVLCSEGAGAAHLIEDGINGIRFAAEDPQALREALDRLEALTSAQRQQMGAAARNTVRDRLNPRRVAQDRVQVYAEILQQGRWPLRPHDWLCKALSPHPSEGHPLAFLDYLPLKQLGRYVMQRSLQKLTR</sequence>
<dbReference type="Proteomes" id="UP000031561">
    <property type="component" value="Unassembled WGS sequence"/>
</dbReference>
<feature type="domain" description="Glycosyltransferase subfamily 4-like N-terminal" evidence="2">
    <location>
        <begin position="16"/>
        <end position="177"/>
    </location>
</feature>
<dbReference type="CDD" id="cd03801">
    <property type="entry name" value="GT4_PimA-like"/>
    <property type="match status" value="1"/>
</dbReference>
<keyword evidence="4" id="KW-1185">Reference proteome</keyword>
<dbReference type="InterPro" id="IPR001296">
    <property type="entry name" value="Glyco_trans_1"/>
</dbReference>
<evidence type="ECO:0000313" key="4">
    <source>
        <dbReference type="Proteomes" id="UP000031561"/>
    </source>
</evidence>
<comment type="caution">
    <text evidence="3">The sequence shown here is derived from an EMBL/GenBank/DDBJ whole genome shotgun (WGS) entry which is preliminary data.</text>
</comment>